<keyword evidence="3" id="KW-1185">Reference proteome</keyword>
<evidence type="ECO:0000256" key="1">
    <source>
        <dbReference type="SAM" id="Phobius"/>
    </source>
</evidence>
<dbReference type="OrthoDB" id="5906357at2"/>
<dbReference type="RefSeq" id="WP_116689086.1">
    <property type="nucleotide sequence ID" value="NZ_CAWNYD010000015.1"/>
</dbReference>
<dbReference type="EMBL" id="QDDL01000015">
    <property type="protein sequence ID" value="PVZ63568.1"/>
    <property type="molecule type" value="Genomic_DNA"/>
</dbReference>
<proteinExistence type="predicted"/>
<sequence>MDFELLLQKPNIEPLDSNTQRIRRNLLIASIIGIILTIGAASFSSQNGLSGFKFENLNIFHVYLFLLVALVYFLCHFLWASSDHLNENKLRLTGIKIPKATVASYASSSTFEPNTDEERQSTLFSWWKGHRQQSEHFYSLIDSIDKNIENAQFEPAINSIKQRIEDMNSKTEYIENALLKFESGFWKHQRSQILRWFLLDVGVPCILAVISIILLSIKVYALHCS</sequence>
<name>A0A2V1GNE7_9GAMM</name>
<comment type="caution">
    <text evidence="2">The sequence shown here is derived from an EMBL/GenBank/DDBJ whole genome shotgun (WGS) entry which is preliminary data.</text>
</comment>
<gene>
    <name evidence="2" type="ORF">DC094_21030</name>
</gene>
<keyword evidence="1" id="KW-0472">Membrane</keyword>
<feature type="transmembrane region" description="Helical" evidence="1">
    <location>
        <begin position="26"/>
        <end position="45"/>
    </location>
</feature>
<protein>
    <recommendedName>
        <fullName evidence="4">SMODS and SLOG-associating 2TM effector domain-containing protein</fullName>
    </recommendedName>
</protein>
<evidence type="ECO:0008006" key="4">
    <source>
        <dbReference type="Google" id="ProtNLM"/>
    </source>
</evidence>
<keyword evidence="1" id="KW-1133">Transmembrane helix</keyword>
<evidence type="ECO:0000313" key="2">
    <source>
        <dbReference type="EMBL" id="PVZ63568.1"/>
    </source>
</evidence>
<dbReference type="Proteomes" id="UP000244906">
    <property type="component" value="Unassembled WGS sequence"/>
</dbReference>
<dbReference type="AlphaFoldDB" id="A0A2V1GNE7"/>
<reference evidence="2 3" key="1">
    <citation type="submission" date="2018-04" db="EMBL/GenBank/DDBJ databases">
        <title>Thalassorhabdus spongiae gen. nov., sp. nov., isolated from a marine sponge in South-West Iceland.</title>
        <authorList>
            <person name="Knobloch S."/>
            <person name="Daussin A."/>
            <person name="Johannsson R."/>
            <person name="Marteinsson V.T."/>
        </authorList>
    </citation>
    <scope>NUCLEOTIDE SEQUENCE [LARGE SCALE GENOMIC DNA]</scope>
    <source>
        <strain evidence="2 3">Hp12</strain>
    </source>
</reference>
<feature type="transmembrane region" description="Helical" evidence="1">
    <location>
        <begin position="57"/>
        <end position="79"/>
    </location>
</feature>
<accession>A0A2V1GNE7</accession>
<organism evidence="2 3">
    <name type="scientific">Pelagibaculum spongiae</name>
    <dbReference type="NCBI Taxonomy" id="2080658"/>
    <lineage>
        <taxon>Bacteria</taxon>
        <taxon>Pseudomonadati</taxon>
        <taxon>Pseudomonadota</taxon>
        <taxon>Gammaproteobacteria</taxon>
        <taxon>Oceanospirillales</taxon>
        <taxon>Pelagibaculum</taxon>
    </lineage>
</organism>
<keyword evidence="1" id="KW-0812">Transmembrane</keyword>
<feature type="transmembrane region" description="Helical" evidence="1">
    <location>
        <begin position="197"/>
        <end position="221"/>
    </location>
</feature>
<evidence type="ECO:0000313" key="3">
    <source>
        <dbReference type="Proteomes" id="UP000244906"/>
    </source>
</evidence>